<evidence type="ECO:0000313" key="17">
    <source>
        <dbReference type="EMBL" id="TQL64735.1"/>
    </source>
</evidence>
<dbReference type="CDD" id="cd08970">
    <property type="entry name" value="AcNei1_N"/>
    <property type="match status" value="1"/>
</dbReference>
<keyword evidence="5 13" id="KW-0863">Zinc-finger</keyword>
<dbReference type="Pfam" id="PF06831">
    <property type="entry name" value="H2TH"/>
    <property type="match status" value="1"/>
</dbReference>
<dbReference type="Proteomes" id="UP000315389">
    <property type="component" value="Unassembled WGS sequence"/>
</dbReference>
<comment type="caution">
    <text evidence="17">The sequence shown here is derived from an EMBL/GenBank/DDBJ whole genome shotgun (WGS) entry which is preliminary data.</text>
</comment>
<reference evidence="17 18" key="1">
    <citation type="submission" date="2019-06" db="EMBL/GenBank/DDBJ databases">
        <title>Sequencing the genomes of 1000 actinobacteria strains.</title>
        <authorList>
            <person name="Klenk H.-P."/>
        </authorList>
    </citation>
    <scope>NUCLEOTIDE SEQUENCE [LARGE SCALE GENOMIC DNA]</scope>
    <source>
        <strain evidence="17 18">DSM 4813</strain>
    </source>
</reference>
<evidence type="ECO:0000256" key="9">
    <source>
        <dbReference type="ARBA" id="ARBA00023204"/>
    </source>
</evidence>
<keyword evidence="3" id="KW-0479">Metal-binding</keyword>
<evidence type="ECO:0000256" key="7">
    <source>
        <dbReference type="ARBA" id="ARBA00022833"/>
    </source>
</evidence>
<protein>
    <recommendedName>
        <fullName evidence="2">DNA-(apurinic or apyrimidinic site) lyase</fullName>
        <ecNumber evidence="2">4.2.99.18</ecNumber>
    </recommendedName>
</protein>
<dbReference type="InterPro" id="IPR012319">
    <property type="entry name" value="FPG_cat"/>
</dbReference>
<dbReference type="Gene3D" id="1.10.8.50">
    <property type="match status" value="1"/>
</dbReference>
<evidence type="ECO:0000256" key="6">
    <source>
        <dbReference type="ARBA" id="ARBA00022801"/>
    </source>
</evidence>
<keyword evidence="10" id="KW-0456">Lyase</keyword>
<evidence type="ECO:0000256" key="2">
    <source>
        <dbReference type="ARBA" id="ARBA00012720"/>
    </source>
</evidence>
<evidence type="ECO:0000256" key="8">
    <source>
        <dbReference type="ARBA" id="ARBA00023125"/>
    </source>
</evidence>
<evidence type="ECO:0000259" key="15">
    <source>
        <dbReference type="PROSITE" id="PS51066"/>
    </source>
</evidence>
<dbReference type="GO" id="GO:0003684">
    <property type="term" value="F:damaged DNA binding"/>
    <property type="evidence" value="ECO:0007669"/>
    <property type="project" value="InterPro"/>
</dbReference>
<keyword evidence="8" id="KW-0238">DNA-binding</keyword>
<feature type="domain" description="Formamidopyrimidine-DNA glycosylase catalytic" evidence="16">
    <location>
        <begin position="2"/>
        <end position="103"/>
    </location>
</feature>
<dbReference type="SMART" id="SM00898">
    <property type="entry name" value="Fapy_DNA_glyco"/>
    <property type="match status" value="1"/>
</dbReference>
<evidence type="ECO:0000256" key="5">
    <source>
        <dbReference type="ARBA" id="ARBA00022771"/>
    </source>
</evidence>
<proteinExistence type="inferred from homology"/>
<keyword evidence="9" id="KW-0234">DNA repair</keyword>
<dbReference type="InterPro" id="IPR000214">
    <property type="entry name" value="Znf_DNA_glyclase/AP_lyase"/>
</dbReference>
<dbReference type="InterPro" id="IPR010979">
    <property type="entry name" value="Ribosomal_uS13-like_H2TH"/>
</dbReference>
<evidence type="ECO:0000256" key="10">
    <source>
        <dbReference type="ARBA" id="ARBA00023239"/>
    </source>
</evidence>
<feature type="domain" description="FPG-type" evidence="15">
    <location>
        <begin position="274"/>
        <end position="308"/>
    </location>
</feature>
<dbReference type="SUPFAM" id="SSF81624">
    <property type="entry name" value="N-terminal domain of MutM-like DNA repair proteins"/>
    <property type="match status" value="1"/>
</dbReference>
<evidence type="ECO:0000256" key="12">
    <source>
        <dbReference type="ARBA" id="ARBA00023295"/>
    </source>
</evidence>
<keyword evidence="11" id="KW-0511">Multifunctional enzyme</keyword>
<evidence type="ECO:0000256" key="1">
    <source>
        <dbReference type="ARBA" id="ARBA00009409"/>
    </source>
</evidence>
<dbReference type="AlphaFoldDB" id="A0A542ZWJ8"/>
<keyword evidence="4" id="KW-0227">DNA damage</keyword>
<dbReference type="EC" id="4.2.99.18" evidence="2"/>
<accession>A0A542ZWJ8</accession>
<keyword evidence="12" id="KW-0326">Glycosidase</keyword>
<organism evidence="17 18">
    <name type="scientific">Rarobacter faecitabidus</name>
    <dbReference type="NCBI Taxonomy" id="13243"/>
    <lineage>
        <taxon>Bacteria</taxon>
        <taxon>Bacillati</taxon>
        <taxon>Actinomycetota</taxon>
        <taxon>Actinomycetes</taxon>
        <taxon>Micrococcales</taxon>
        <taxon>Rarobacteraceae</taxon>
        <taxon>Rarobacter</taxon>
    </lineage>
</organism>
<evidence type="ECO:0000259" key="16">
    <source>
        <dbReference type="PROSITE" id="PS51068"/>
    </source>
</evidence>
<evidence type="ECO:0000256" key="11">
    <source>
        <dbReference type="ARBA" id="ARBA00023268"/>
    </source>
</evidence>
<dbReference type="InterPro" id="IPR035937">
    <property type="entry name" value="FPG_N"/>
</dbReference>
<evidence type="ECO:0000256" key="4">
    <source>
        <dbReference type="ARBA" id="ARBA00022763"/>
    </source>
</evidence>
<dbReference type="SUPFAM" id="SSF57716">
    <property type="entry name" value="Glucocorticoid receptor-like (DNA-binding domain)"/>
    <property type="match status" value="1"/>
</dbReference>
<dbReference type="InterPro" id="IPR015886">
    <property type="entry name" value="H2TH_FPG"/>
</dbReference>
<feature type="region of interest" description="Disordered" evidence="14">
    <location>
        <begin position="239"/>
        <end position="263"/>
    </location>
</feature>
<dbReference type="PROSITE" id="PS51068">
    <property type="entry name" value="FPG_CAT"/>
    <property type="match status" value="1"/>
</dbReference>
<dbReference type="SUPFAM" id="SSF46946">
    <property type="entry name" value="S13-like H2TH domain"/>
    <property type="match status" value="1"/>
</dbReference>
<comment type="similarity">
    <text evidence="1">Belongs to the FPG family.</text>
</comment>
<keyword evidence="7" id="KW-0862">Zinc</keyword>
<keyword evidence="18" id="KW-1185">Reference proteome</keyword>
<keyword evidence="17" id="KW-0540">Nuclease</keyword>
<keyword evidence="17" id="KW-0255">Endonuclease</keyword>
<dbReference type="PROSITE" id="PS51066">
    <property type="entry name" value="ZF_FPG_2"/>
    <property type="match status" value="1"/>
</dbReference>
<evidence type="ECO:0000256" key="3">
    <source>
        <dbReference type="ARBA" id="ARBA00022723"/>
    </source>
</evidence>
<dbReference type="EMBL" id="VFOS01000001">
    <property type="protein sequence ID" value="TQL64735.1"/>
    <property type="molecule type" value="Genomic_DNA"/>
</dbReference>
<evidence type="ECO:0000313" key="18">
    <source>
        <dbReference type="Proteomes" id="UP000315389"/>
    </source>
</evidence>
<sequence>MPEGHTIHRLANTMSSLFAGQVLEVTSPQGRFDAGARLLTGRQLTDAEAWGKRLFLSFSGDEPLYLHTHLGLYGSWTFAGDGELTVAHAIGAPRLRMSERENALPGGAEFPPPPRGQVRVRLMSEHAVADVTGPTVCEVIDAEERARVIAKLGPDPIRGDAVSARFVGALKKRRMPVGAALMDQSIIAGVGNIYRAEVLFRAGLDPLIPSAEVSESVARRLWDDLVLLMRQGAATGRIVTTVPSDRGDGESAPRGPRQNTDLDADAVPSSEAFYVYHRDGRPCRLCGTPIGLRELSGRKLYWCPTCQRGKGTRPRVTGSPL</sequence>
<dbReference type="PANTHER" id="PTHR42697:SF1">
    <property type="entry name" value="ENDONUCLEASE 8"/>
    <property type="match status" value="1"/>
</dbReference>
<evidence type="ECO:0000256" key="13">
    <source>
        <dbReference type="PROSITE-ProRule" id="PRU00391"/>
    </source>
</evidence>
<dbReference type="GO" id="GO:0008270">
    <property type="term" value="F:zinc ion binding"/>
    <property type="evidence" value="ECO:0007669"/>
    <property type="project" value="UniProtKB-KW"/>
</dbReference>
<name>A0A542ZWJ8_RARFA</name>
<dbReference type="Gene3D" id="3.20.190.10">
    <property type="entry name" value="MutM-like, N-terminal"/>
    <property type="match status" value="1"/>
</dbReference>
<keyword evidence="6" id="KW-0378">Hydrolase</keyword>
<dbReference type="Pfam" id="PF01149">
    <property type="entry name" value="Fapy_DNA_glyco"/>
    <property type="match status" value="1"/>
</dbReference>
<dbReference type="GO" id="GO:0000703">
    <property type="term" value="F:oxidized pyrimidine nucleobase lesion DNA N-glycosylase activity"/>
    <property type="evidence" value="ECO:0007669"/>
    <property type="project" value="TreeGrafter"/>
</dbReference>
<dbReference type="RefSeq" id="WP_142119886.1">
    <property type="nucleotide sequence ID" value="NZ_BAAASV010000001.1"/>
</dbReference>
<dbReference type="SMART" id="SM01232">
    <property type="entry name" value="H2TH"/>
    <property type="match status" value="1"/>
</dbReference>
<dbReference type="PANTHER" id="PTHR42697">
    <property type="entry name" value="ENDONUCLEASE 8"/>
    <property type="match status" value="1"/>
</dbReference>
<gene>
    <name evidence="17" type="ORF">FB461_1246</name>
</gene>
<dbReference type="OrthoDB" id="9800855at2"/>
<dbReference type="GO" id="GO:0140078">
    <property type="term" value="F:class I DNA-(apurinic or apyrimidinic site) endonuclease activity"/>
    <property type="evidence" value="ECO:0007669"/>
    <property type="project" value="UniProtKB-EC"/>
</dbReference>
<evidence type="ECO:0000256" key="14">
    <source>
        <dbReference type="SAM" id="MobiDB-lite"/>
    </source>
</evidence>
<dbReference type="GO" id="GO:0006284">
    <property type="term" value="P:base-excision repair"/>
    <property type="evidence" value="ECO:0007669"/>
    <property type="project" value="InterPro"/>
</dbReference>